<dbReference type="EMBL" id="PVMZ01000015">
    <property type="protein sequence ID" value="PRX17743.1"/>
    <property type="molecule type" value="Genomic_DNA"/>
</dbReference>
<protein>
    <submittedName>
        <fullName evidence="2">TAP-like protein</fullName>
    </submittedName>
</protein>
<keyword evidence="3" id="KW-1185">Reference proteome</keyword>
<name>A0A2T0K4D8_9ACTN</name>
<dbReference type="Pfam" id="PF08386">
    <property type="entry name" value="Abhydrolase_4"/>
    <property type="match status" value="1"/>
</dbReference>
<evidence type="ECO:0000259" key="1">
    <source>
        <dbReference type="Pfam" id="PF08386"/>
    </source>
</evidence>
<proteinExistence type="predicted"/>
<comment type="caution">
    <text evidence="2">The sequence shown here is derived from an EMBL/GenBank/DDBJ whole genome shotgun (WGS) entry which is preliminary data.</text>
</comment>
<dbReference type="Proteomes" id="UP000239415">
    <property type="component" value="Unassembled WGS sequence"/>
</dbReference>
<dbReference type="InterPro" id="IPR013595">
    <property type="entry name" value="Pept_S33_TAP-like_C"/>
</dbReference>
<feature type="domain" description="Peptidase S33 tripeptidyl aminopeptidase-like C-terminal" evidence="1">
    <location>
        <begin position="1"/>
        <end position="68"/>
    </location>
</feature>
<gene>
    <name evidence="2" type="ORF">CLV67_115246</name>
</gene>
<dbReference type="AlphaFoldDB" id="A0A2T0K4D8"/>
<accession>A0A2T0K4D8</accession>
<organism evidence="2 3">
    <name type="scientific">Actinoplanes italicus</name>
    <dbReference type="NCBI Taxonomy" id="113567"/>
    <lineage>
        <taxon>Bacteria</taxon>
        <taxon>Bacillati</taxon>
        <taxon>Actinomycetota</taxon>
        <taxon>Actinomycetes</taxon>
        <taxon>Micromonosporales</taxon>
        <taxon>Micromonosporaceae</taxon>
        <taxon>Actinoplanes</taxon>
    </lineage>
</organism>
<evidence type="ECO:0000313" key="2">
    <source>
        <dbReference type="EMBL" id="PRX17743.1"/>
    </source>
</evidence>
<reference evidence="2 3" key="1">
    <citation type="submission" date="2018-03" db="EMBL/GenBank/DDBJ databases">
        <title>Genomic Encyclopedia of Archaeal and Bacterial Type Strains, Phase II (KMG-II): from individual species to whole genera.</title>
        <authorList>
            <person name="Goeker M."/>
        </authorList>
    </citation>
    <scope>NUCLEOTIDE SEQUENCE [LARGE SCALE GENOMIC DNA]</scope>
    <source>
        <strain evidence="2 3">DSM 43146</strain>
    </source>
</reference>
<sequence length="73" mass="7957">MVQNLRDPGTPLVGARELRKAFGHRARMVTADQGGHGAYLLLARNRCANDTVTAFLATGERPQRDIACPAEPR</sequence>
<evidence type="ECO:0000313" key="3">
    <source>
        <dbReference type="Proteomes" id="UP000239415"/>
    </source>
</evidence>